<feature type="binding site" evidence="3">
    <location>
        <position position="77"/>
    </location>
    <ligand>
        <name>Zn(2+)</name>
        <dbReference type="ChEBI" id="CHEBI:29105"/>
        <label>1</label>
    </ligand>
</feature>
<evidence type="ECO:0000259" key="5">
    <source>
        <dbReference type="Pfam" id="PF07687"/>
    </source>
</evidence>
<dbReference type="Pfam" id="PF07687">
    <property type="entry name" value="M20_dimer"/>
    <property type="match status" value="1"/>
</dbReference>
<dbReference type="Pfam" id="PF01546">
    <property type="entry name" value="Peptidase_M20"/>
    <property type="match status" value="1"/>
</dbReference>
<dbReference type="SUPFAM" id="SSF55031">
    <property type="entry name" value="Bacterial exopeptidase dimerisation domain"/>
    <property type="match status" value="1"/>
</dbReference>
<feature type="binding site" evidence="3">
    <location>
        <position position="88"/>
    </location>
    <ligand>
        <name>Zn(2+)</name>
        <dbReference type="ChEBI" id="CHEBI:29105"/>
        <label>2</label>
    </ligand>
</feature>
<dbReference type="InterPro" id="IPR010158">
    <property type="entry name" value="Amidase_Cbmase"/>
</dbReference>
<feature type="binding site" evidence="4">
    <location>
        <position position="287"/>
    </location>
    <ligand>
        <name>allantoate</name>
        <dbReference type="ChEBI" id="CHEBI:17536"/>
    </ligand>
</feature>
<feature type="binding site" evidence="3">
    <location>
        <position position="123"/>
    </location>
    <ligand>
        <name>Zn(2+)</name>
        <dbReference type="ChEBI" id="CHEBI:29105"/>
        <label>2</label>
    </ligand>
</feature>
<evidence type="ECO:0000256" key="2">
    <source>
        <dbReference type="ARBA" id="ARBA00022801"/>
    </source>
</evidence>
<sequence length="416" mass="45913">MSIRRLEERLKKINSIGRREEPGLFRLAYSKEESEAAALFRTWCEEEGMTCREDAAGNLICRRAGEEEGPAAAVGSHLDTVYAGGGYDGTLGVLAGLEVISRLNETNTVTRYPVEVIVFRAEESSRFGMATIGSKLMSGNVAEKTLAGLMDRDGTSFFDAVKEAGYDPEDLCRAFRAEDDIRAFFELHIEQGMILKSTESAVGIVDGIAAPYRMRVEVEGKASHSGTTPMSMRQDALTAASELILHLEKAAIDERAFRTVATVGRIEAYPGGMNIVPGRCQFDVDIRSTDRFSRKRIADSFQDLAKSLEAEREVQIRPEVISEEDPVHLDTELRSRLLHSAESLGIESEVMMSGAGHDVMNMALRWPGALIFVPSEEGLSHHPDEYTKMEDILPGVDVLEESIRKTAEEITREVSS</sequence>
<feature type="binding site" evidence="3">
    <location>
        <position position="188"/>
    </location>
    <ligand>
        <name>Zn(2+)</name>
        <dbReference type="ChEBI" id="CHEBI:29105"/>
        <label>1</label>
    </ligand>
</feature>
<reference evidence="6 7" key="1">
    <citation type="submission" date="2018-03" db="EMBL/GenBank/DDBJ databases">
        <title>Bacillus urumqiensis sp. nov., a moderately haloalkaliphilic bacterium isolated from a salt lake.</title>
        <authorList>
            <person name="Zhao B."/>
            <person name="Liao Z."/>
        </authorList>
    </citation>
    <scope>NUCLEOTIDE SEQUENCE [LARGE SCALE GENOMIC DNA]</scope>
    <source>
        <strain evidence="6 7">BZ-SZ-XJ18</strain>
    </source>
</reference>
<feature type="binding site" evidence="4">
    <location>
        <position position="274"/>
    </location>
    <ligand>
        <name>allantoate</name>
        <dbReference type="ChEBI" id="CHEBI:17536"/>
    </ligand>
</feature>
<keyword evidence="3" id="KW-0479">Metal-binding</keyword>
<feature type="domain" description="Peptidase M20 dimerisation" evidence="5">
    <location>
        <begin position="214"/>
        <end position="311"/>
    </location>
</feature>
<accession>A0A2P6MLX2</accession>
<keyword evidence="7" id="KW-1185">Reference proteome</keyword>
<organism evidence="6 7">
    <name type="scientific">Alkalicoccus urumqiensis</name>
    <name type="common">Bacillus urumqiensis</name>
    <dbReference type="NCBI Taxonomy" id="1548213"/>
    <lineage>
        <taxon>Bacteria</taxon>
        <taxon>Bacillati</taxon>
        <taxon>Bacillota</taxon>
        <taxon>Bacilli</taxon>
        <taxon>Bacillales</taxon>
        <taxon>Bacillaceae</taxon>
        <taxon>Alkalicoccus</taxon>
    </lineage>
</organism>
<dbReference type="PIRSF" id="PIRSF001235">
    <property type="entry name" value="Amidase_carbamoylase"/>
    <property type="match status" value="1"/>
</dbReference>
<comment type="similarity">
    <text evidence="1">Belongs to the peptidase M20 family.</text>
</comment>
<dbReference type="EMBL" id="PVNS01000001">
    <property type="protein sequence ID" value="PRO67283.1"/>
    <property type="molecule type" value="Genomic_DNA"/>
</dbReference>
<protein>
    <submittedName>
        <fullName evidence="6">Allantoate amidohydrolase</fullName>
    </submittedName>
</protein>
<dbReference type="GO" id="GO:0046872">
    <property type="term" value="F:metal ion binding"/>
    <property type="evidence" value="ECO:0007669"/>
    <property type="project" value="UniProtKB-KW"/>
</dbReference>
<dbReference type="Gene3D" id="3.30.70.360">
    <property type="match status" value="1"/>
</dbReference>
<evidence type="ECO:0000256" key="3">
    <source>
        <dbReference type="PIRSR" id="PIRSR001235-1"/>
    </source>
</evidence>
<dbReference type="InterPro" id="IPR011650">
    <property type="entry name" value="Peptidase_M20_dimer"/>
</dbReference>
<dbReference type="SUPFAM" id="SSF53187">
    <property type="entry name" value="Zn-dependent exopeptidases"/>
    <property type="match status" value="1"/>
</dbReference>
<dbReference type="GO" id="GO:0016813">
    <property type="term" value="F:hydrolase activity, acting on carbon-nitrogen (but not peptide) bonds, in linear amidines"/>
    <property type="evidence" value="ECO:0007669"/>
    <property type="project" value="InterPro"/>
</dbReference>
<dbReference type="Gene3D" id="3.40.630.10">
    <property type="entry name" value="Zn peptidases"/>
    <property type="match status" value="1"/>
</dbReference>
<dbReference type="PANTHER" id="PTHR32494:SF5">
    <property type="entry name" value="ALLANTOATE AMIDOHYDROLASE"/>
    <property type="match status" value="1"/>
</dbReference>
<dbReference type="RefSeq" id="WP_105957667.1">
    <property type="nucleotide sequence ID" value="NZ_PVNS01000001.1"/>
</dbReference>
<comment type="cofactor">
    <cofactor evidence="3">
        <name>Zn(2+)</name>
        <dbReference type="ChEBI" id="CHEBI:29105"/>
    </cofactor>
    <text evidence="3">Binds 2 Zn(2+) ions per subunit.</text>
</comment>
<evidence type="ECO:0000256" key="4">
    <source>
        <dbReference type="PIRSR" id="PIRSR001235-2"/>
    </source>
</evidence>
<keyword evidence="2 6" id="KW-0378">Hydrolase</keyword>
<evidence type="ECO:0000313" key="6">
    <source>
        <dbReference type="EMBL" id="PRO67283.1"/>
    </source>
</evidence>
<feature type="binding site" evidence="3">
    <location>
        <position position="381"/>
    </location>
    <ligand>
        <name>Zn(2+)</name>
        <dbReference type="ChEBI" id="CHEBI:29105"/>
        <label>2</label>
    </ligand>
</feature>
<dbReference type="PANTHER" id="PTHR32494">
    <property type="entry name" value="ALLANTOATE DEIMINASE-RELATED"/>
    <property type="match status" value="1"/>
</dbReference>
<feature type="binding site" evidence="3">
    <location>
        <position position="88"/>
    </location>
    <ligand>
        <name>Zn(2+)</name>
        <dbReference type="ChEBI" id="CHEBI:29105"/>
        <label>1</label>
    </ligand>
</feature>
<keyword evidence="3" id="KW-0862">Zinc</keyword>
<evidence type="ECO:0000313" key="7">
    <source>
        <dbReference type="Proteomes" id="UP000243650"/>
    </source>
</evidence>
<dbReference type="NCBIfam" id="NF006771">
    <property type="entry name" value="PRK09290.1-5"/>
    <property type="match status" value="1"/>
</dbReference>
<proteinExistence type="inferred from homology"/>
<dbReference type="AlphaFoldDB" id="A0A2P6MLX2"/>
<dbReference type="InterPro" id="IPR036264">
    <property type="entry name" value="Bact_exopeptidase_dim_dom"/>
</dbReference>
<feature type="binding site" evidence="4">
    <location>
        <position position="213"/>
    </location>
    <ligand>
        <name>allantoate</name>
        <dbReference type="ChEBI" id="CHEBI:17536"/>
    </ligand>
</feature>
<gene>
    <name evidence="6" type="ORF">C6I21_01615</name>
</gene>
<dbReference type="Proteomes" id="UP000243650">
    <property type="component" value="Unassembled WGS sequence"/>
</dbReference>
<name>A0A2P6MLX2_ALKUR</name>
<dbReference type="NCBIfam" id="TIGR01879">
    <property type="entry name" value="hydantase"/>
    <property type="match status" value="1"/>
</dbReference>
<dbReference type="OrthoDB" id="9808195at2"/>
<comment type="caution">
    <text evidence="6">The sequence shown here is derived from an EMBL/GenBank/DDBJ whole genome shotgun (WGS) entry which is preliminary data.</text>
</comment>
<dbReference type="CDD" id="cd03884">
    <property type="entry name" value="M20_bAS"/>
    <property type="match status" value="1"/>
</dbReference>
<evidence type="ECO:0000256" key="1">
    <source>
        <dbReference type="ARBA" id="ARBA00006153"/>
    </source>
</evidence>
<dbReference type="InterPro" id="IPR002933">
    <property type="entry name" value="Peptidase_M20"/>
</dbReference>